<feature type="non-terminal residue" evidence="2">
    <location>
        <position position="1"/>
    </location>
</feature>
<accession>A0A9W7TWM5</accession>
<dbReference type="Proteomes" id="UP001059041">
    <property type="component" value="Linkage Group LG11"/>
</dbReference>
<feature type="compositionally biased region" description="Basic and acidic residues" evidence="1">
    <location>
        <begin position="17"/>
        <end position="26"/>
    </location>
</feature>
<evidence type="ECO:0000313" key="2">
    <source>
        <dbReference type="EMBL" id="KAI7803978.1"/>
    </source>
</evidence>
<evidence type="ECO:0000256" key="1">
    <source>
        <dbReference type="SAM" id="MobiDB-lite"/>
    </source>
</evidence>
<name>A0A9W7TWM5_TRIRA</name>
<gene>
    <name evidence="2" type="ORF">IRJ41_014252</name>
</gene>
<keyword evidence="3" id="KW-1185">Reference proteome</keyword>
<sequence length="79" mass="8937">DFGGTVKTLESYEEGGEPERGGRGRETSIAAQQRGWKVTTIHEHMPLRSSGQCSPVLQQERVDMVGFRIRIVLEHETQR</sequence>
<reference evidence="2" key="1">
    <citation type="submission" date="2021-02" db="EMBL/GenBank/DDBJ databases">
        <title>Comparative genomics reveals that relaxation of natural selection precedes convergent phenotypic evolution of cavefish.</title>
        <authorList>
            <person name="Peng Z."/>
        </authorList>
    </citation>
    <scope>NUCLEOTIDE SEQUENCE</scope>
    <source>
        <tissue evidence="2">Muscle</tissue>
    </source>
</reference>
<dbReference type="AlphaFoldDB" id="A0A9W7TWM5"/>
<evidence type="ECO:0000313" key="3">
    <source>
        <dbReference type="Proteomes" id="UP001059041"/>
    </source>
</evidence>
<organism evidence="2 3">
    <name type="scientific">Triplophysa rosa</name>
    <name type="common">Cave loach</name>
    <dbReference type="NCBI Taxonomy" id="992332"/>
    <lineage>
        <taxon>Eukaryota</taxon>
        <taxon>Metazoa</taxon>
        <taxon>Chordata</taxon>
        <taxon>Craniata</taxon>
        <taxon>Vertebrata</taxon>
        <taxon>Euteleostomi</taxon>
        <taxon>Actinopterygii</taxon>
        <taxon>Neopterygii</taxon>
        <taxon>Teleostei</taxon>
        <taxon>Ostariophysi</taxon>
        <taxon>Cypriniformes</taxon>
        <taxon>Nemacheilidae</taxon>
        <taxon>Triplophysa</taxon>
    </lineage>
</organism>
<dbReference type="EMBL" id="JAFHDT010000011">
    <property type="protein sequence ID" value="KAI7803978.1"/>
    <property type="molecule type" value="Genomic_DNA"/>
</dbReference>
<comment type="caution">
    <text evidence="2">The sequence shown here is derived from an EMBL/GenBank/DDBJ whole genome shotgun (WGS) entry which is preliminary data.</text>
</comment>
<feature type="region of interest" description="Disordered" evidence="1">
    <location>
        <begin position="1"/>
        <end position="32"/>
    </location>
</feature>
<proteinExistence type="predicted"/>
<protein>
    <submittedName>
        <fullName evidence="2">Uncharacterized protein</fullName>
    </submittedName>
</protein>